<evidence type="ECO:0000313" key="3">
    <source>
        <dbReference type="EMBL" id="KAF5392352.1"/>
    </source>
</evidence>
<gene>
    <name evidence="3" type="ORF">D9757_001585</name>
</gene>
<dbReference type="Gene3D" id="3.40.30.10">
    <property type="entry name" value="Glutaredoxin"/>
    <property type="match status" value="1"/>
</dbReference>
<evidence type="ECO:0000313" key="4">
    <source>
        <dbReference type="Proteomes" id="UP000518752"/>
    </source>
</evidence>
<dbReference type="GO" id="GO:0016491">
    <property type="term" value="F:oxidoreductase activity"/>
    <property type="evidence" value="ECO:0007669"/>
    <property type="project" value="InterPro"/>
</dbReference>
<accession>A0A8H5HZC6</accession>
<dbReference type="InterPro" id="IPR036537">
    <property type="entry name" value="Adaptor_Cbl_N_dom_sf"/>
</dbReference>
<dbReference type="Proteomes" id="UP000518752">
    <property type="component" value="Unassembled WGS sequence"/>
</dbReference>
<dbReference type="Pfam" id="PF22215">
    <property type="entry name" value="MLKL_N"/>
    <property type="match status" value="1"/>
</dbReference>
<dbReference type="InterPro" id="IPR059179">
    <property type="entry name" value="MLKL-like_MCAfunc"/>
</dbReference>
<dbReference type="SUPFAM" id="SSF52833">
    <property type="entry name" value="Thioredoxin-like"/>
    <property type="match status" value="1"/>
</dbReference>
<comment type="caution">
    <text evidence="3">The sequence shown here is derived from an EMBL/GenBank/DDBJ whole genome shotgun (WGS) entry which is preliminary data.</text>
</comment>
<name>A0A8H5HZC6_9AGAR</name>
<dbReference type="EMBL" id="JAACJN010000006">
    <property type="protein sequence ID" value="KAF5392352.1"/>
    <property type="molecule type" value="Genomic_DNA"/>
</dbReference>
<reference evidence="3 4" key="1">
    <citation type="journal article" date="2020" name="ISME J.">
        <title>Uncovering the hidden diversity of litter-decomposition mechanisms in mushroom-forming fungi.</title>
        <authorList>
            <person name="Floudas D."/>
            <person name="Bentzer J."/>
            <person name="Ahren D."/>
            <person name="Johansson T."/>
            <person name="Persson P."/>
            <person name="Tunlid A."/>
        </authorList>
    </citation>
    <scope>NUCLEOTIDE SEQUENCE [LARGE SCALE GENOMIC DNA]</scope>
    <source>
        <strain evidence="3 4">CBS 406.79</strain>
    </source>
</reference>
<dbReference type="InterPro" id="IPR036249">
    <property type="entry name" value="Thioredoxin-like_sf"/>
</dbReference>
<dbReference type="Pfam" id="PF00578">
    <property type="entry name" value="AhpC-TSA"/>
    <property type="match status" value="1"/>
</dbReference>
<feature type="domain" description="Alkyl hydroperoxide reductase subunit C/ Thiol specific antioxidant" evidence="1">
    <location>
        <begin position="10"/>
        <end position="141"/>
    </location>
</feature>
<evidence type="ECO:0000259" key="1">
    <source>
        <dbReference type="Pfam" id="PF00578"/>
    </source>
</evidence>
<dbReference type="GO" id="GO:0007166">
    <property type="term" value="P:cell surface receptor signaling pathway"/>
    <property type="evidence" value="ECO:0007669"/>
    <property type="project" value="InterPro"/>
</dbReference>
<dbReference type="Gene3D" id="1.20.930.20">
    <property type="entry name" value="Adaptor protein Cbl, N-terminal domain"/>
    <property type="match status" value="1"/>
</dbReference>
<evidence type="ECO:0000259" key="2">
    <source>
        <dbReference type="Pfam" id="PF22215"/>
    </source>
</evidence>
<dbReference type="InterPro" id="IPR000866">
    <property type="entry name" value="AhpC/TSA"/>
</dbReference>
<dbReference type="OrthoDB" id="61437at2759"/>
<protein>
    <submittedName>
        <fullName evidence="3">Uncharacterized protein</fullName>
    </submittedName>
</protein>
<dbReference type="InterPro" id="IPR054000">
    <property type="entry name" value="MLKL_N"/>
</dbReference>
<dbReference type="AlphaFoldDB" id="A0A8H5HZC6"/>
<feature type="domain" description="Mixed lineage kinase" evidence="2">
    <location>
        <begin position="284"/>
        <end position="391"/>
    </location>
</feature>
<dbReference type="GO" id="GO:0016209">
    <property type="term" value="F:antioxidant activity"/>
    <property type="evidence" value="ECO:0007669"/>
    <property type="project" value="InterPro"/>
</dbReference>
<proteinExistence type="predicted"/>
<sequence>MTNIRPKLNVGAMSPNFESTTPSGTLRYHQWVGESWSIVFSHPGSALVTELTELARKLPEIEKRGIKVLGFSRNWRSEGVHWGRILQHYGGQPGLGKDVCIIPDEQGKISTLYGMLPERNSKGTPSIPNTAFLVDPRRVIKLVLAFPRCLSTGLNQILQFVDNSSGPLQDIPTEIFGLDAHGRGKVYDGEVKVSDGGTGASVSVVQAAVGLATNVKGVIPSTGDGGSGGGAASMVADATDYIQHAMTVMDSLADIGKVLPFVAPAFVIIKTIIAIEQRARDVDAKCTDLVQRCTFMLSHLPALKKIQVTDSTRQVIDRMNDVLKKAAALIQTYRKQGAIARRLSVHNKDRFTSCAGSLKDCTNDLMISLQIHQSTQLDILTRPVPSDPEDEAAEKFVAAHGGIDVVKGNEELVKQFASEMKLSVDDKVMEQLNTNITEVLQQNQDRLEQSLNESVSASVVEGIKGLAAQINESAKQQTFVCIQCDKEYHDSTNGEKSCSFHRAEYNSWNKTYACCSTSNPCQAGRHRSEHHCDYAYGKFFSFAGNITNYVNTVEAWVEIKDYNFDTNKEIQASVGRLLRWSSKGGAPELPTILVRVGNLSISAPYLFKTYNIHDLEVASKVAEITHQTVIFRTSHSEDQYGMAGWVLSAEGVISGITISVKASTSSKPFVRFCPIDITTATKSGEIKAISEGGLRSYKPSAPYVLPEVQKVTAILPEGAPRDVRKDFKTRTSPKLPAVLKVMSNPPLTANAEFAGIQVENFTGTISVFNKNPASSQDPISISSVTAFYRFVGDENYHPVRALDLGDGVTLPASIDPRQSWTLKFIASISRSEEEKKINTKWWGRSYIARRRPLRIKLVLTDIEDEECSLVLDYVFPGVELSKADSDSMAYFYIDEPRSWKRYGVNISHRPDVGHRISMKLGNWTLEAENLKATVYQALKSGESEVDLKIGQTEDEGTSDAWSWNCWALVDLSCQTLYAFKILVTKDIVGTKGYACLGYVPCPQYGEFFDETRPIRYAKETVRFPTLDPYVLEPVVLDDTFDDFVPEVLPPSISLPPTAATTAIPSAGQLVIPEAVNQRLASIDNSLSRLATSIEQLVEILKAR</sequence>
<keyword evidence="4" id="KW-1185">Reference proteome</keyword>
<dbReference type="CDD" id="cd21037">
    <property type="entry name" value="MLKL_NTD"/>
    <property type="match status" value="1"/>
</dbReference>
<organism evidence="3 4">
    <name type="scientific">Collybiopsis confluens</name>
    <dbReference type="NCBI Taxonomy" id="2823264"/>
    <lineage>
        <taxon>Eukaryota</taxon>
        <taxon>Fungi</taxon>
        <taxon>Dikarya</taxon>
        <taxon>Basidiomycota</taxon>
        <taxon>Agaricomycotina</taxon>
        <taxon>Agaricomycetes</taxon>
        <taxon>Agaricomycetidae</taxon>
        <taxon>Agaricales</taxon>
        <taxon>Marasmiineae</taxon>
        <taxon>Omphalotaceae</taxon>
        <taxon>Collybiopsis</taxon>
    </lineage>
</organism>